<evidence type="ECO:0000259" key="1">
    <source>
        <dbReference type="Pfam" id="PF00850"/>
    </source>
</evidence>
<protein>
    <submittedName>
        <fullName evidence="2">Deacetylase family protein</fullName>
    </submittedName>
</protein>
<accession>A0A1Y3GB34</accession>
<reference evidence="2 3" key="1">
    <citation type="submission" date="2016-12" db="EMBL/GenBank/DDBJ databases">
        <title>Discovery of methanogenic haloarchaea.</title>
        <authorList>
            <person name="Sorokin D.Y."/>
            <person name="Makarova K.S."/>
            <person name="Abbas B."/>
            <person name="Ferrer M."/>
            <person name="Golyshin P.N."/>
        </authorList>
    </citation>
    <scope>NUCLEOTIDE SEQUENCE [LARGE SCALE GENOMIC DNA]</scope>
    <source>
        <strain evidence="2">AMET1</strain>
    </source>
</reference>
<dbReference type="PANTHER" id="PTHR10625:SF10">
    <property type="entry name" value="HISTONE DEACETYLASE HDAC1"/>
    <property type="match status" value="1"/>
</dbReference>
<dbReference type="EMBL" id="MRZU01000003">
    <property type="protein sequence ID" value="OUJ18672.1"/>
    <property type="molecule type" value="Genomic_DNA"/>
</dbReference>
<gene>
    <name evidence="2" type="ORF">AMET1_0319</name>
</gene>
<dbReference type="InterPro" id="IPR023801">
    <property type="entry name" value="His_deacetylse_dom"/>
</dbReference>
<organism evidence="2 3">
    <name type="scientific">Methanonatronarchaeum thermophilum</name>
    <dbReference type="NCBI Taxonomy" id="1927129"/>
    <lineage>
        <taxon>Archaea</taxon>
        <taxon>Methanobacteriati</taxon>
        <taxon>Methanobacteriota</taxon>
        <taxon>Methanonatronarchaeia</taxon>
        <taxon>Methanonatronarchaeales</taxon>
        <taxon>Methanonatronarchaeaceae</taxon>
        <taxon>Methanonatronarchaeum</taxon>
    </lineage>
</organism>
<dbReference type="SUPFAM" id="SSF52768">
    <property type="entry name" value="Arginase/deacetylase"/>
    <property type="match status" value="1"/>
</dbReference>
<dbReference type="AlphaFoldDB" id="A0A1Y3GB34"/>
<feature type="domain" description="Histone deacetylase" evidence="1">
    <location>
        <begin position="5"/>
        <end position="198"/>
    </location>
</feature>
<dbReference type="Proteomes" id="UP000195137">
    <property type="component" value="Unassembled WGS sequence"/>
</dbReference>
<dbReference type="PANTHER" id="PTHR10625">
    <property type="entry name" value="HISTONE DEACETYLASE HDAC1-RELATED"/>
    <property type="match status" value="1"/>
</dbReference>
<evidence type="ECO:0000313" key="3">
    <source>
        <dbReference type="Proteomes" id="UP000195137"/>
    </source>
</evidence>
<proteinExistence type="predicted"/>
<dbReference type="GO" id="GO:0004407">
    <property type="term" value="F:histone deacetylase activity"/>
    <property type="evidence" value="ECO:0007669"/>
    <property type="project" value="TreeGrafter"/>
</dbReference>
<dbReference type="Pfam" id="PF00850">
    <property type="entry name" value="Hist_deacetyl"/>
    <property type="match status" value="1"/>
</dbReference>
<dbReference type="GO" id="GO:0040029">
    <property type="term" value="P:epigenetic regulation of gene expression"/>
    <property type="evidence" value="ECO:0007669"/>
    <property type="project" value="TreeGrafter"/>
</dbReference>
<dbReference type="InterPro" id="IPR023696">
    <property type="entry name" value="Ureohydrolase_dom_sf"/>
</dbReference>
<dbReference type="PRINTS" id="PR01270">
    <property type="entry name" value="HDASUPER"/>
</dbReference>
<dbReference type="InterPro" id="IPR000286">
    <property type="entry name" value="HDACs"/>
</dbReference>
<name>A0A1Y3GB34_9EURY</name>
<dbReference type="Gene3D" id="3.40.800.20">
    <property type="entry name" value="Histone deacetylase domain"/>
    <property type="match status" value="1"/>
</dbReference>
<comment type="caution">
    <text evidence="2">The sequence shown here is derived from an EMBL/GenBank/DDBJ whole genome shotgun (WGS) entry which is preliminary data.</text>
</comment>
<dbReference type="CDD" id="cd09992">
    <property type="entry name" value="HDAC_classII"/>
    <property type="match status" value="1"/>
</dbReference>
<keyword evidence="3" id="KW-1185">Reference proteome</keyword>
<sequence length="231" mass="26031">MENAVTQKNDGIALNRPPGHHALPNKSMGFCIFNNIAVAAKHATKKLDKILIFDWDVHHGNGTQKIFYQNKNPLYISIHQTPLFPNTGKTKETGQGKGKGYNINIPLPKGMTDTDYNYIMEKTIIPKIKQYKPKLILISAGYDAHKNDPLANMNLTSNAYYQMTKKLKTTQTPIVLTLEGGYQKTALANSTHQTINALLDKKPIKKPNKNNQKISKTTKEKTKQINKIYKI</sequence>
<dbReference type="InterPro" id="IPR037138">
    <property type="entry name" value="His_deacetylse_dom_sf"/>
</dbReference>
<evidence type="ECO:0000313" key="2">
    <source>
        <dbReference type="EMBL" id="OUJ18672.1"/>
    </source>
</evidence>